<keyword evidence="2" id="KW-0328">Glycosyltransferase</keyword>
<organism evidence="2 3">
    <name type="scientific">Halovenus salina</name>
    <dbReference type="NCBI Taxonomy" id="1510225"/>
    <lineage>
        <taxon>Archaea</taxon>
        <taxon>Methanobacteriati</taxon>
        <taxon>Methanobacteriota</taxon>
        <taxon>Stenosarchaea group</taxon>
        <taxon>Halobacteria</taxon>
        <taxon>Halobacteriales</taxon>
        <taxon>Haloarculaceae</taxon>
        <taxon>Halovenus</taxon>
    </lineage>
</organism>
<dbReference type="GeneID" id="76630866"/>
<dbReference type="Gene3D" id="3.40.50.2000">
    <property type="entry name" value="Glycogen Phosphorylase B"/>
    <property type="match status" value="2"/>
</dbReference>
<sequence length="311" mass="35026">MKVLSLVANRYAPFYQKQIEVLESHGINFTHVSPRKQSHNHGVRQESTRTVSDYLRMYPTVFRKSFSDYDLVHANFGLTAPFAIAQPNRPIVLTLWGSDLSGEYGLFVKHCTKYCQEVIVRSEEMRDELSGDVHIIPSGIDMEQFRPCPQTNAQQSVGWDSSTKHVLFPYHPSRSVKNYPLAERVVKAVNKRHSERVHLQTVYDVNHDEVPTYMNAADALLLTSNREGSPNTVKEAMACNTPVVSTDVGDVGERLSGVKQSAVCQNGSELIESLLEILETGEPSDGRANVQDMSLERMGKRIIKLYEQAIM</sequence>
<reference evidence="2 3" key="1">
    <citation type="journal article" date="2019" name="Int. J. Syst. Evol. Microbiol.">
        <title>The Global Catalogue of Microorganisms (GCM) 10K type strain sequencing project: providing services to taxonomists for standard genome sequencing and annotation.</title>
        <authorList>
            <consortium name="The Broad Institute Genomics Platform"/>
            <consortium name="The Broad Institute Genome Sequencing Center for Infectious Disease"/>
            <person name="Wu L."/>
            <person name="Ma J."/>
        </authorList>
    </citation>
    <scope>NUCLEOTIDE SEQUENCE [LARGE SCALE GENOMIC DNA]</scope>
    <source>
        <strain evidence="2 3">JCM 30072</strain>
    </source>
</reference>
<dbReference type="GO" id="GO:0016757">
    <property type="term" value="F:glycosyltransferase activity"/>
    <property type="evidence" value="ECO:0007669"/>
    <property type="project" value="UniProtKB-KW"/>
</dbReference>
<dbReference type="EC" id="2.4.-.-" evidence="2"/>
<evidence type="ECO:0000313" key="3">
    <source>
        <dbReference type="Proteomes" id="UP001596445"/>
    </source>
</evidence>
<dbReference type="PANTHER" id="PTHR12526:SF625">
    <property type="entry name" value="PHOSPHATIDYLINOSITOL GLYCAN-CLASS A"/>
    <property type="match status" value="1"/>
</dbReference>
<dbReference type="EMBL" id="JBHSZI010000001">
    <property type="protein sequence ID" value="MFC7058801.1"/>
    <property type="molecule type" value="Genomic_DNA"/>
</dbReference>
<gene>
    <name evidence="2" type="ORF">ACFQQG_12305</name>
</gene>
<dbReference type="Proteomes" id="UP001596445">
    <property type="component" value="Unassembled WGS sequence"/>
</dbReference>
<dbReference type="SUPFAM" id="SSF53756">
    <property type="entry name" value="UDP-Glycosyltransferase/glycogen phosphorylase"/>
    <property type="match status" value="1"/>
</dbReference>
<dbReference type="Pfam" id="PF13692">
    <property type="entry name" value="Glyco_trans_1_4"/>
    <property type="match status" value="1"/>
</dbReference>
<name>A0ABD5VZU5_9EURY</name>
<dbReference type="Pfam" id="PF13439">
    <property type="entry name" value="Glyco_transf_4"/>
    <property type="match status" value="1"/>
</dbReference>
<evidence type="ECO:0000259" key="1">
    <source>
        <dbReference type="Pfam" id="PF13439"/>
    </source>
</evidence>
<keyword evidence="3" id="KW-1185">Reference proteome</keyword>
<keyword evidence="2" id="KW-0808">Transferase</keyword>
<feature type="domain" description="Glycosyltransferase subfamily 4-like N-terminal" evidence="1">
    <location>
        <begin position="37"/>
        <end position="143"/>
    </location>
</feature>
<dbReference type="InterPro" id="IPR028098">
    <property type="entry name" value="Glyco_trans_4-like_N"/>
</dbReference>
<dbReference type="PANTHER" id="PTHR12526">
    <property type="entry name" value="GLYCOSYLTRANSFERASE"/>
    <property type="match status" value="1"/>
</dbReference>
<dbReference type="CDD" id="cd03801">
    <property type="entry name" value="GT4_PimA-like"/>
    <property type="match status" value="1"/>
</dbReference>
<dbReference type="AlphaFoldDB" id="A0ABD5VZU5"/>
<evidence type="ECO:0000313" key="2">
    <source>
        <dbReference type="EMBL" id="MFC7058801.1"/>
    </source>
</evidence>
<protein>
    <submittedName>
        <fullName evidence="2">Glycosyltransferase family 4 protein</fullName>
        <ecNumber evidence="2">2.4.-.-</ecNumber>
    </submittedName>
</protein>
<dbReference type="RefSeq" id="WP_267161531.1">
    <property type="nucleotide sequence ID" value="NZ_CP112972.1"/>
</dbReference>
<comment type="caution">
    <text evidence="2">The sequence shown here is derived from an EMBL/GenBank/DDBJ whole genome shotgun (WGS) entry which is preliminary data.</text>
</comment>
<proteinExistence type="predicted"/>
<accession>A0ABD5VZU5</accession>